<evidence type="ECO:0000313" key="3">
    <source>
        <dbReference type="Proteomes" id="UP000444721"/>
    </source>
</evidence>
<evidence type="ECO:0000313" key="2">
    <source>
        <dbReference type="EMBL" id="KAF0973302.1"/>
    </source>
</evidence>
<dbReference type="VEuPathDB" id="AmoebaDB:FDP41_008509"/>
<accession>A0A6A5BET9</accession>
<keyword evidence="3" id="KW-1185">Reference proteome</keyword>
<organism evidence="2 3">
    <name type="scientific">Naegleria fowleri</name>
    <name type="common">Brain eating amoeba</name>
    <dbReference type="NCBI Taxonomy" id="5763"/>
    <lineage>
        <taxon>Eukaryota</taxon>
        <taxon>Discoba</taxon>
        <taxon>Heterolobosea</taxon>
        <taxon>Tetramitia</taxon>
        <taxon>Eutetramitia</taxon>
        <taxon>Vahlkampfiidae</taxon>
        <taxon>Naegleria</taxon>
    </lineage>
</organism>
<reference evidence="2 3" key="1">
    <citation type="journal article" date="2019" name="Sci. Rep.">
        <title>Nanopore sequencing improves the draft genome of the human pathogenic amoeba Naegleria fowleri.</title>
        <authorList>
            <person name="Liechti N."/>
            <person name="Schurch N."/>
            <person name="Bruggmann R."/>
            <person name="Wittwer M."/>
        </authorList>
    </citation>
    <scope>NUCLEOTIDE SEQUENCE [LARGE SCALE GENOMIC DNA]</scope>
    <source>
        <strain evidence="2 3">ATCC 30894</strain>
    </source>
</reference>
<sequence length="147" mass="17380">MSSSYRSLIPYGPPSAFRRQPQAERNEAIVENFANYHSSSTTENDHQMETERKIALIELKIELVQLRKNLQSSSSSYEEDERLKMEHKIRYYSEKMEETKKVLLQMKEVKEIGKFVEQVEKEEDIQVLKDMITQLTQQKFKNDCALN</sequence>
<protein>
    <submittedName>
        <fullName evidence="2">Uncharacterized protein</fullName>
    </submittedName>
</protein>
<name>A0A6A5BET9_NAEFO</name>
<comment type="caution">
    <text evidence="2">The sequence shown here is derived from an EMBL/GenBank/DDBJ whole genome shotgun (WGS) entry which is preliminary data.</text>
</comment>
<dbReference type="GeneID" id="68115727"/>
<dbReference type="OrthoDB" id="10401898at2759"/>
<evidence type="ECO:0000256" key="1">
    <source>
        <dbReference type="SAM" id="MobiDB-lite"/>
    </source>
</evidence>
<dbReference type="EMBL" id="VFQX01000061">
    <property type="protein sequence ID" value="KAF0973302.1"/>
    <property type="molecule type" value="Genomic_DNA"/>
</dbReference>
<dbReference type="RefSeq" id="XP_044558015.1">
    <property type="nucleotide sequence ID" value="XM_044712370.1"/>
</dbReference>
<proteinExistence type="predicted"/>
<dbReference type="Proteomes" id="UP000444721">
    <property type="component" value="Unassembled WGS sequence"/>
</dbReference>
<dbReference type="AlphaFoldDB" id="A0A6A5BET9"/>
<dbReference type="VEuPathDB" id="AmoebaDB:NF0053670"/>
<gene>
    <name evidence="2" type="ORF">FDP41_008509</name>
</gene>
<feature type="region of interest" description="Disordered" evidence="1">
    <location>
        <begin position="1"/>
        <end position="23"/>
    </location>
</feature>
<dbReference type="OMA" id="TTENDHQ"/>